<evidence type="ECO:0000313" key="2">
    <source>
        <dbReference type="EMBL" id="KAF4402848.1"/>
    </source>
</evidence>
<keyword evidence="3" id="KW-1185">Reference proteome</keyword>
<organism evidence="2 3">
    <name type="scientific">Cannabis sativa</name>
    <name type="common">Hemp</name>
    <name type="synonym">Marijuana</name>
    <dbReference type="NCBI Taxonomy" id="3483"/>
    <lineage>
        <taxon>Eukaryota</taxon>
        <taxon>Viridiplantae</taxon>
        <taxon>Streptophyta</taxon>
        <taxon>Embryophyta</taxon>
        <taxon>Tracheophyta</taxon>
        <taxon>Spermatophyta</taxon>
        <taxon>Magnoliopsida</taxon>
        <taxon>eudicotyledons</taxon>
        <taxon>Gunneridae</taxon>
        <taxon>Pentapetalae</taxon>
        <taxon>rosids</taxon>
        <taxon>fabids</taxon>
        <taxon>Rosales</taxon>
        <taxon>Cannabaceae</taxon>
        <taxon>Cannabis</taxon>
    </lineage>
</organism>
<name>A0A7J6I750_CANSA</name>
<evidence type="ECO:0000313" key="3">
    <source>
        <dbReference type="Proteomes" id="UP000583929"/>
    </source>
</evidence>
<reference evidence="2 3" key="1">
    <citation type="journal article" date="2020" name="bioRxiv">
        <title>Sequence and annotation of 42 cannabis genomes reveals extensive copy number variation in cannabinoid synthesis and pathogen resistance genes.</title>
        <authorList>
            <person name="Mckernan K.J."/>
            <person name="Helbert Y."/>
            <person name="Kane L.T."/>
            <person name="Ebling H."/>
            <person name="Zhang L."/>
            <person name="Liu B."/>
            <person name="Eaton Z."/>
            <person name="Mclaughlin S."/>
            <person name="Kingan S."/>
            <person name="Baybayan P."/>
            <person name="Concepcion G."/>
            <person name="Jordan M."/>
            <person name="Riva A."/>
            <person name="Barbazuk W."/>
            <person name="Harkins T."/>
        </authorList>
    </citation>
    <scope>NUCLEOTIDE SEQUENCE [LARGE SCALE GENOMIC DNA]</scope>
    <source>
        <strain evidence="3">cv. Jamaican Lion 4</strain>
        <tissue evidence="2">Leaf</tissue>
    </source>
</reference>
<gene>
    <name evidence="2" type="ORF">G4B88_010300</name>
</gene>
<feature type="region of interest" description="Disordered" evidence="1">
    <location>
        <begin position="244"/>
        <end position="274"/>
    </location>
</feature>
<protein>
    <recommendedName>
        <fullName evidence="4">DUF4283 domain-containing protein</fullName>
    </recommendedName>
</protein>
<proteinExistence type="predicted"/>
<accession>A0A7J6I750</accession>
<evidence type="ECO:0000256" key="1">
    <source>
        <dbReference type="SAM" id="MobiDB-lite"/>
    </source>
</evidence>
<evidence type="ECO:0008006" key="4">
    <source>
        <dbReference type="Google" id="ProtNLM"/>
    </source>
</evidence>
<feature type="compositionally biased region" description="Basic and acidic residues" evidence="1">
    <location>
        <begin position="255"/>
        <end position="274"/>
    </location>
</feature>
<dbReference type="EMBL" id="JAATIQ010000006">
    <property type="protein sequence ID" value="KAF4402848.1"/>
    <property type="molecule type" value="Genomic_DNA"/>
</dbReference>
<comment type="caution">
    <text evidence="2">The sequence shown here is derived from an EMBL/GenBank/DDBJ whole genome shotgun (WGS) entry which is preliminary data.</text>
</comment>
<sequence>MDELLSKTHNLQVSDEDEWEVDKNLSLTITKYNLRGRLCTTVEHSRGFLKRMLGGIWRLKEAEWNIKIKDKFDSGLFLTFTFASESIQSRILSKMPWYLSNGLLILEKMENSNDSWKNDLTCFPIWGRALGVTVDFLTPKNIVRLAAMAGEVITVHNSDVSKMVANGYFRFQVWMLGQGNHITQGKKVNQEALGLVKGVKTSNSFASLDETTTSVETLLREIASKTESLTQNAAVGQSLIAQVNNEGPGGMMETEVDKRLGDEGGRGKRRMMED</sequence>
<dbReference type="Proteomes" id="UP000583929">
    <property type="component" value="Unassembled WGS sequence"/>
</dbReference>
<dbReference type="AlphaFoldDB" id="A0A7J6I750"/>